<accession>A0A1V9FHC5</accession>
<dbReference type="EMBL" id="LVYD01000113">
    <property type="protein sequence ID" value="OQP57765.1"/>
    <property type="molecule type" value="Genomic_DNA"/>
</dbReference>
<dbReference type="InterPro" id="IPR050739">
    <property type="entry name" value="MFP"/>
</dbReference>
<dbReference type="Gene3D" id="6.10.140.1990">
    <property type="match status" value="1"/>
</dbReference>
<sequence>MDKKDINGASKETTFAESIKETISQRSEIVQDVLDRKPKFIERWAFPLFLIILIALSGASWFVQYPDIIETRATITAANAPKEIMPYQEGRIVKLFIKNKDIVKKGDLLAWIESTANHGEVLKLSTLLDSCIELISTGQNAAVSELFNTNFNNLGELQQEYRGFVSSLQLFNDYIANGFYTKKKRNIENDIQSLEGTRQTIQNQKNLTEQQLKLVEESYNMNNTLFKDRIISAEELRTQKANLLNKQMDVSKIDASLFSNEVQKREKRKEIEQIDHDISQQENIFQQALLLLKSSVDQWIKRYVLQSPIDGEVSLVIQLQENQFIQQGRLIGFINPRDSRFYAETYLPQQNFGKIATGAKVQLRVDAYPYQETGILNGKLDYISNVASDSGFLATIQFERGLTTNNKFTIPYKNGLRAQAIIITKDMRLLQRLYYGLIKSTSIGKK</sequence>
<dbReference type="PRINTS" id="PR01490">
    <property type="entry name" value="RTXTOXIND"/>
</dbReference>
<gene>
    <name evidence="8" type="ORF">A3860_09060</name>
</gene>
<evidence type="ECO:0000259" key="7">
    <source>
        <dbReference type="Pfam" id="PF26002"/>
    </source>
</evidence>
<dbReference type="PANTHER" id="PTHR30386">
    <property type="entry name" value="MEMBRANE FUSION SUBUNIT OF EMRAB-TOLC MULTIDRUG EFFLUX PUMP"/>
    <property type="match status" value="1"/>
</dbReference>
<keyword evidence="4 6" id="KW-0472">Membrane</keyword>
<keyword evidence="5" id="KW-0175">Coiled coil</keyword>
<feature type="domain" description="AprE-like beta-barrel" evidence="7">
    <location>
        <begin position="343"/>
        <end position="424"/>
    </location>
</feature>
<evidence type="ECO:0000256" key="3">
    <source>
        <dbReference type="ARBA" id="ARBA00022989"/>
    </source>
</evidence>
<evidence type="ECO:0000313" key="8">
    <source>
        <dbReference type="EMBL" id="OQP57765.1"/>
    </source>
</evidence>
<dbReference type="GO" id="GO:1990195">
    <property type="term" value="C:macrolide transmembrane transporter complex"/>
    <property type="evidence" value="ECO:0007669"/>
    <property type="project" value="InterPro"/>
</dbReference>
<dbReference type="Proteomes" id="UP000192796">
    <property type="component" value="Unassembled WGS sequence"/>
</dbReference>
<dbReference type="Pfam" id="PF26002">
    <property type="entry name" value="Beta-barrel_AprE"/>
    <property type="match status" value="1"/>
</dbReference>
<dbReference type="GO" id="GO:0019898">
    <property type="term" value="C:extrinsic component of membrane"/>
    <property type="evidence" value="ECO:0007669"/>
    <property type="project" value="InterPro"/>
</dbReference>
<feature type="transmembrane region" description="Helical" evidence="6">
    <location>
        <begin position="44"/>
        <end position="63"/>
    </location>
</feature>
<dbReference type="GO" id="GO:1990961">
    <property type="term" value="P:xenobiotic detoxification by transmembrane export across the plasma membrane"/>
    <property type="evidence" value="ECO:0007669"/>
    <property type="project" value="InterPro"/>
</dbReference>
<dbReference type="InterPro" id="IPR030190">
    <property type="entry name" value="MacA_alpha-hairpin_sf"/>
</dbReference>
<comment type="subcellular location">
    <subcellularLocation>
        <location evidence="1">Membrane</location>
        <topology evidence="1">Single-pass membrane protein</topology>
    </subcellularLocation>
</comment>
<evidence type="ECO:0000256" key="1">
    <source>
        <dbReference type="ARBA" id="ARBA00004167"/>
    </source>
</evidence>
<dbReference type="Gene3D" id="2.40.50.100">
    <property type="match status" value="1"/>
</dbReference>
<proteinExistence type="predicted"/>
<reference evidence="8 9" key="1">
    <citation type="submission" date="2016-03" db="EMBL/GenBank/DDBJ databases">
        <title>Niastella vici sp. nov., isolated from farmland soil.</title>
        <authorList>
            <person name="Chen L."/>
            <person name="Wang D."/>
            <person name="Yang S."/>
            <person name="Wang G."/>
        </authorList>
    </citation>
    <scope>NUCLEOTIDE SEQUENCE [LARGE SCALE GENOMIC DNA]</scope>
    <source>
        <strain evidence="8 9">DJ57</strain>
    </source>
</reference>
<evidence type="ECO:0000256" key="6">
    <source>
        <dbReference type="SAM" id="Phobius"/>
    </source>
</evidence>
<evidence type="ECO:0000256" key="2">
    <source>
        <dbReference type="ARBA" id="ARBA00022692"/>
    </source>
</evidence>
<organism evidence="8 9">
    <name type="scientific">Niastella vici</name>
    <dbReference type="NCBI Taxonomy" id="1703345"/>
    <lineage>
        <taxon>Bacteria</taxon>
        <taxon>Pseudomonadati</taxon>
        <taxon>Bacteroidota</taxon>
        <taxon>Chitinophagia</taxon>
        <taxon>Chitinophagales</taxon>
        <taxon>Chitinophagaceae</taxon>
        <taxon>Niastella</taxon>
    </lineage>
</organism>
<feature type="coiled-coil region" evidence="5">
    <location>
        <begin position="184"/>
        <end position="218"/>
    </location>
</feature>
<comment type="caution">
    <text evidence="8">The sequence shown here is derived from an EMBL/GenBank/DDBJ whole genome shotgun (WGS) entry which is preliminary data.</text>
</comment>
<keyword evidence="3 6" id="KW-1133">Transmembrane helix</keyword>
<evidence type="ECO:0000313" key="9">
    <source>
        <dbReference type="Proteomes" id="UP000192796"/>
    </source>
</evidence>
<dbReference type="Gene3D" id="2.40.30.170">
    <property type="match status" value="1"/>
</dbReference>
<keyword evidence="9" id="KW-1185">Reference proteome</keyword>
<dbReference type="RefSeq" id="WP_081155670.1">
    <property type="nucleotide sequence ID" value="NZ_LVYD01000113.1"/>
</dbReference>
<dbReference type="STRING" id="1703345.A3860_09060"/>
<evidence type="ECO:0000256" key="5">
    <source>
        <dbReference type="SAM" id="Coils"/>
    </source>
</evidence>
<dbReference type="AlphaFoldDB" id="A0A1V9FHC5"/>
<evidence type="ECO:0000256" key="4">
    <source>
        <dbReference type="ARBA" id="ARBA00023136"/>
    </source>
</evidence>
<protein>
    <recommendedName>
        <fullName evidence="7">AprE-like beta-barrel domain-containing protein</fullName>
    </recommendedName>
</protein>
<keyword evidence="2 6" id="KW-0812">Transmembrane</keyword>
<dbReference type="PANTHER" id="PTHR30386:SF26">
    <property type="entry name" value="TRANSPORT PROTEIN COMB"/>
    <property type="match status" value="1"/>
</dbReference>
<name>A0A1V9FHC5_9BACT</name>
<dbReference type="InterPro" id="IPR058982">
    <property type="entry name" value="Beta-barrel_AprE"/>
</dbReference>
<dbReference type="OrthoDB" id="7057889at2"/>